<organism evidence="1 2">
    <name type="scientific">Helicobacter jaachi</name>
    <dbReference type="NCBI Taxonomy" id="1677920"/>
    <lineage>
        <taxon>Bacteria</taxon>
        <taxon>Pseudomonadati</taxon>
        <taxon>Campylobacterota</taxon>
        <taxon>Epsilonproteobacteria</taxon>
        <taxon>Campylobacterales</taxon>
        <taxon>Helicobacteraceae</taxon>
        <taxon>Helicobacter</taxon>
    </lineage>
</organism>
<dbReference type="Proteomes" id="UP000029733">
    <property type="component" value="Unassembled WGS sequence"/>
</dbReference>
<name>A0A4U8T754_9HELI</name>
<evidence type="ECO:0000313" key="1">
    <source>
        <dbReference type="EMBL" id="TLD95411.1"/>
    </source>
</evidence>
<dbReference type="RefSeq" id="WP_034354025.1">
    <property type="nucleotide sequence ID" value="NZ_JRPR02000009.1"/>
</dbReference>
<proteinExistence type="predicted"/>
<dbReference type="STRING" id="1677920.LS71_04075"/>
<accession>A0A4U8T754</accession>
<sequence length="111" mass="13202">MTEVIENFLSSHKEKDIQKKSNEIKNILNFNKKFYTDLNATMSNINQIALRLNIANLSDDEWELENLTRDENFLMEIKHELNELKQGLEETRKLTNHFANILLSKTHTRKR</sequence>
<comment type="caution">
    <text evidence="1">The sequence shown here is derived from an EMBL/GenBank/DDBJ whole genome shotgun (WGS) entry which is preliminary data.</text>
</comment>
<evidence type="ECO:0000313" key="2">
    <source>
        <dbReference type="Proteomes" id="UP000029733"/>
    </source>
</evidence>
<keyword evidence="2" id="KW-1185">Reference proteome</keyword>
<reference evidence="1 2" key="1">
    <citation type="journal article" date="2014" name="Genome Announc.">
        <title>Draft genome sequences of eight enterohepatic helicobacter species isolated from both laboratory and wild rodents.</title>
        <authorList>
            <person name="Sheh A."/>
            <person name="Shen Z."/>
            <person name="Fox J.G."/>
        </authorList>
    </citation>
    <scope>NUCLEOTIDE SEQUENCE [LARGE SCALE GENOMIC DNA]</scope>
    <source>
        <strain evidence="1 2">MIT 09-6949</strain>
    </source>
</reference>
<protein>
    <submittedName>
        <fullName evidence="1">Uncharacterized protein</fullName>
    </submittedName>
</protein>
<dbReference type="EMBL" id="JRPR02000009">
    <property type="protein sequence ID" value="TLD95411.1"/>
    <property type="molecule type" value="Genomic_DNA"/>
</dbReference>
<dbReference type="AlphaFoldDB" id="A0A4U8T754"/>
<dbReference type="OrthoDB" id="5330006at2"/>
<gene>
    <name evidence="1" type="ORF">LS71_008370</name>
</gene>